<dbReference type="AlphaFoldDB" id="A0A0K2UQY4"/>
<evidence type="ECO:0000313" key="1">
    <source>
        <dbReference type="EMBL" id="CDW40282.1"/>
    </source>
</evidence>
<organism evidence="1">
    <name type="scientific">Lepeophtheirus salmonis</name>
    <name type="common">Salmon louse</name>
    <name type="synonym">Caligus salmonis</name>
    <dbReference type="NCBI Taxonomy" id="72036"/>
    <lineage>
        <taxon>Eukaryota</taxon>
        <taxon>Metazoa</taxon>
        <taxon>Ecdysozoa</taxon>
        <taxon>Arthropoda</taxon>
        <taxon>Crustacea</taxon>
        <taxon>Multicrustacea</taxon>
        <taxon>Hexanauplia</taxon>
        <taxon>Copepoda</taxon>
        <taxon>Siphonostomatoida</taxon>
        <taxon>Caligidae</taxon>
        <taxon>Lepeophtheirus</taxon>
    </lineage>
</organism>
<dbReference type="EMBL" id="HACA01022921">
    <property type="protein sequence ID" value="CDW40282.1"/>
    <property type="molecule type" value="Transcribed_RNA"/>
</dbReference>
<accession>A0A0K2UQY4</accession>
<proteinExistence type="predicted"/>
<sequence>MTKERMKCKCIYQKLREREKNYNYTELSAALDRTKISDQKPVFIISQTAKSLGINLDELVLSYYSTINIQISKINIIQTVHRFMVLVEELVGLTFFVGRVSLSSKRRMLSSFKVNIREQQQLCEKDVHKNLEDFVTDKAMNFMKIMELPYGFLEVDPASWNDRDDFKQA</sequence>
<name>A0A0K2UQY4_LEPSM</name>
<reference evidence="1" key="1">
    <citation type="submission" date="2014-05" db="EMBL/GenBank/DDBJ databases">
        <authorList>
            <person name="Chronopoulou M."/>
        </authorList>
    </citation>
    <scope>NUCLEOTIDE SEQUENCE</scope>
    <source>
        <tissue evidence="1">Whole organism</tissue>
    </source>
</reference>
<protein>
    <submittedName>
        <fullName evidence="1">Zinc finger protein 862like [Hydra vulgaris]</fullName>
    </submittedName>
</protein>